<dbReference type="Pfam" id="PF12274">
    <property type="entry name" value="DUF3615"/>
    <property type="match status" value="1"/>
</dbReference>
<evidence type="ECO:0000313" key="3">
    <source>
        <dbReference type="Proteomes" id="UP000275267"/>
    </source>
</evidence>
<accession>A0A3L6QIT4</accession>
<reference evidence="3" key="1">
    <citation type="journal article" date="2019" name="Nat. Commun.">
        <title>The genome of broomcorn millet.</title>
        <authorList>
            <person name="Zou C."/>
            <person name="Miki D."/>
            <person name="Li D."/>
            <person name="Tang Q."/>
            <person name="Xiao L."/>
            <person name="Rajput S."/>
            <person name="Deng P."/>
            <person name="Jia W."/>
            <person name="Huang R."/>
            <person name="Zhang M."/>
            <person name="Sun Y."/>
            <person name="Hu J."/>
            <person name="Fu X."/>
            <person name="Schnable P.S."/>
            <person name="Li F."/>
            <person name="Zhang H."/>
            <person name="Feng B."/>
            <person name="Zhu X."/>
            <person name="Liu R."/>
            <person name="Schnable J.C."/>
            <person name="Zhu J.-K."/>
            <person name="Zhang H."/>
        </authorList>
    </citation>
    <scope>NUCLEOTIDE SEQUENCE [LARGE SCALE GENOMIC DNA]</scope>
</reference>
<dbReference type="InterPro" id="IPR022059">
    <property type="entry name" value="DUF3615"/>
</dbReference>
<evidence type="ECO:0000259" key="1">
    <source>
        <dbReference type="Pfam" id="PF12274"/>
    </source>
</evidence>
<dbReference type="OrthoDB" id="684795at2759"/>
<gene>
    <name evidence="2" type="ORF">C2845_PM12G19870</name>
</gene>
<proteinExistence type="predicted"/>
<dbReference type="Proteomes" id="UP000275267">
    <property type="component" value="Unassembled WGS sequence"/>
</dbReference>
<dbReference type="EMBL" id="PQIB02000012">
    <property type="protein sequence ID" value="RLM80119.1"/>
    <property type="molecule type" value="Genomic_DNA"/>
</dbReference>
<dbReference type="AlphaFoldDB" id="A0A3L6QIT4"/>
<protein>
    <recommendedName>
        <fullName evidence="1">DUF3615 domain-containing protein</fullName>
    </recommendedName>
</protein>
<evidence type="ECO:0000313" key="2">
    <source>
        <dbReference type="EMBL" id="RLM80119.1"/>
    </source>
</evidence>
<keyword evidence="3" id="KW-1185">Reference proteome</keyword>
<organism evidence="2 3">
    <name type="scientific">Panicum miliaceum</name>
    <name type="common">Proso millet</name>
    <name type="synonym">Broomcorn millet</name>
    <dbReference type="NCBI Taxonomy" id="4540"/>
    <lineage>
        <taxon>Eukaryota</taxon>
        <taxon>Viridiplantae</taxon>
        <taxon>Streptophyta</taxon>
        <taxon>Embryophyta</taxon>
        <taxon>Tracheophyta</taxon>
        <taxon>Spermatophyta</taxon>
        <taxon>Magnoliopsida</taxon>
        <taxon>Liliopsida</taxon>
        <taxon>Poales</taxon>
        <taxon>Poaceae</taxon>
        <taxon>PACMAD clade</taxon>
        <taxon>Panicoideae</taxon>
        <taxon>Panicodae</taxon>
        <taxon>Paniceae</taxon>
        <taxon>Panicinae</taxon>
        <taxon>Panicum</taxon>
        <taxon>Panicum sect. Panicum</taxon>
    </lineage>
</organism>
<sequence length="114" mass="13632">MEPSADMEALTQDIQYEFDELEHQCFSVENYHNIFHHFNFTIKMKVNDSADWTSMLFFAEVKEIFKRKIYFYSPLELYENGHCYACKKQGMDDLRHPIIGVYDRGNPGTIHVRR</sequence>
<comment type="caution">
    <text evidence="2">The sequence shown here is derived from an EMBL/GenBank/DDBJ whole genome shotgun (WGS) entry which is preliminary data.</text>
</comment>
<dbReference type="PANTHER" id="PTHR33326">
    <property type="entry name" value="OS05G0543800 PROTEIN"/>
    <property type="match status" value="1"/>
</dbReference>
<name>A0A3L6QIT4_PANMI</name>
<dbReference type="PANTHER" id="PTHR33326:SF38">
    <property type="entry name" value="EXPRESSED PROTEIN"/>
    <property type="match status" value="1"/>
</dbReference>
<feature type="domain" description="DUF3615" evidence="1">
    <location>
        <begin position="11"/>
        <end position="97"/>
    </location>
</feature>